<accession>A0A0D1XDG3</accession>
<dbReference type="SUPFAM" id="SSF64518">
    <property type="entry name" value="Phase 1 flagellin"/>
    <property type="match status" value="1"/>
</dbReference>
<proteinExistence type="predicted"/>
<dbReference type="InterPro" id="IPR013384">
    <property type="entry name" value="Flagell_FlgL"/>
</dbReference>
<keyword evidence="3" id="KW-0282">Flagellum</keyword>
<name>A0A0D1XDG3_ANEMI</name>
<feature type="domain" description="Flagellin N-terminal" evidence="1">
    <location>
        <begin position="3"/>
        <end position="139"/>
    </location>
</feature>
<evidence type="ECO:0000313" key="5">
    <source>
        <dbReference type="Proteomes" id="UP000182836"/>
    </source>
</evidence>
<dbReference type="OrthoDB" id="9758307at2"/>
<evidence type="ECO:0000313" key="4">
    <source>
        <dbReference type="Proteomes" id="UP000037269"/>
    </source>
</evidence>
<keyword evidence="4" id="KW-1185">Reference proteome</keyword>
<dbReference type="Proteomes" id="UP000037269">
    <property type="component" value="Unassembled WGS sequence"/>
</dbReference>
<dbReference type="STRING" id="47500.AF333_02940"/>
<dbReference type="InterPro" id="IPR001492">
    <property type="entry name" value="Flagellin"/>
</dbReference>
<organism evidence="2 4">
    <name type="scientific">Aneurinibacillus migulanus</name>
    <name type="common">Bacillus migulanus</name>
    <dbReference type="NCBI Taxonomy" id="47500"/>
    <lineage>
        <taxon>Bacteria</taxon>
        <taxon>Bacillati</taxon>
        <taxon>Bacillota</taxon>
        <taxon>Bacilli</taxon>
        <taxon>Bacillales</taxon>
        <taxon>Paenibacillaceae</taxon>
        <taxon>Aneurinibacillus group</taxon>
        <taxon>Aneurinibacillus</taxon>
    </lineage>
</organism>
<dbReference type="PANTHER" id="PTHR42792:SF1">
    <property type="entry name" value="FLAGELLAR HOOK-ASSOCIATED PROTEIN 3"/>
    <property type="match status" value="1"/>
</dbReference>
<dbReference type="Pfam" id="PF00669">
    <property type="entry name" value="Flagellin_N"/>
    <property type="match status" value="1"/>
</dbReference>
<dbReference type="AlphaFoldDB" id="A0A0D1XDG3"/>
<keyword evidence="3" id="KW-0966">Cell projection</keyword>
<evidence type="ECO:0000313" key="2">
    <source>
        <dbReference type="EMBL" id="KON94601.1"/>
    </source>
</evidence>
<sequence length="295" mass="32816">MRITQNMLNNNMLYNLGNSLSRMDRLQDMMSTGKKISKPSHDPMVAIRGMLFRTKLSENEQYRANTDEAVNWLDQAESSISEGGSILARIKDLITQAATDTNGVSEREKISAEVRQLREQLGTVANTTFAGKYIFSGTQILTPPYNGTNIDSGINEDPINLEVSTNIQVQINVTAKEMFGEAPNSTFNMLDKVISHLESDPAVTDELKADLDEVQKHIDNLLKVRASVGGRTNRIELMQDRLETQHDGTEKMISDGEDADPARVIIDLMNNENVYRSALGAGARIIQPSLLDFLR</sequence>
<dbReference type="InterPro" id="IPR001029">
    <property type="entry name" value="Flagellin_N"/>
</dbReference>
<dbReference type="GO" id="GO:0009424">
    <property type="term" value="C:bacterial-type flagellum hook"/>
    <property type="evidence" value="ECO:0007669"/>
    <property type="project" value="InterPro"/>
</dbReference>
<dbReference type="Gene3D" id="1.20.1330.10">
    <property type="entry name" value="f41 fragment of flagellin, N-terminal domain"/>
    <property type="match status" value="1"/>
</dbReference>
<dbReference type="NCBIfam" id="TIGR02550">
    <property type="entry name" value="flagell_flgL"/>
    <property type="match status" value="1"/>
</dbReference>
<dbReference type="RefSeq" id="WP_043067645.1">
    <property type="nucleotide sequence ID" value="NZ_BJOA01000081.1"/>
</dbReference>
<dbReference type="PATRIC" id="fig|47500.8.peg.2948"/>
<evidence type="ECO:0000313" key="3">
    <source>
        <dbReference type="EMBL" id="SDI47649.1"/>
    </source>
</evidence>
<reference evidence="3 5" key="2">
    <citation type="submission" date="2016-10" db="EMBL/GenBank/DDBJ databases">
        <authorList>
            <person name="de Groot N.N."/>
        </authorList>
    </citation>
    <scope>NUCLEOTIDE SEQUENCE [LARGE SCALE GENOMIC DNA]</scope>
    <source>
        <strain evidence="3 5">DSM 2895</strain>
    </source>
</reference>
<dbReference type="GeneID" id="42304165"/>
<dbReference type="EMBL" id="LGUG01000004">
    <property type="protein sequence ID" value="KON94601.1"/>
    <property type="molecule type" value="Genomic_DNA"/>
</dbReference>
<dbReference type="PANTHER" id="PTHR42792">
    <property type="entry name" value="FLAGELLIN"/>
    <property type="match status" value="1"/>
</dbReference>
<dbReference type="Proteomes" id="UP000182836">
    <property type="component" value="Unassembled WGS sequence"/>
</dbReference>
<dbReference type="GO" id="GO:0005198">
    <property type="term" value="F:structural molecule activity"/>
    <property type="evidence" value="ECO:0007669"/>
    <property type="project" value="InterPro"/>
</dbReference>
<reference evidence="2 4" key="1">
    <citation type="submission" date="2015-07" db="EMBL/GenBank/DDBJ databases">
        <title>Fjat-14205 dsm 2895.</title>
        <authorList>
            <person name="Liu B."/>
            <person name="Wang J."/>
            <person name="Zhu Y."/>
            <person name="Liu G."/>
            <person name="Chen Q."/>
            <person name="Chen Z."/>
            <person name="Lan J."/>
            <person name="Che J."/>
            <person name="Ge C."/>
            <person name="Shi H."/>
            <person name="Pan Z."/>
            <person name="Liu X."/>
        </authorList>
    </citation>
    <scope>NUCLEOTIDE SEQUENCE [LARGE SCALE GENOMIC DNA]</scope>
    <source>
        <strain evidence="2 4">DSM 2895</strain>
    </source>
</reference>
<evidence type="ECO:0000259" key="1">
    <source>
        <dbReference type="Pfam" id="PF00669"/>
    </source>
</evidence>
<protein>
    <submittedName>
        <fullName evidence="3">Flagellar hook-associated protein 3 FlgL</fullName>
    </submittedName>
</protein>
<dbReference type="GO" id="GO:0071973">
    <property type="term" value="P:bacterial-type flagellum-dependent cell motility"/>
    <property type="evidence" value="ECO:0007669"/>
    <property type="project" value="InterPro"/>
</dbReference>
<keyword evidence="3" id="KW-0969">Cilium</keyword>
<gene>
    <name evidence="2" type="ORF">AF333_02940</name>
    <name evidence="3" type="ORF">SAMN04487909_104156</name>
</gene>
<dbReference type="EMBL" id="FNED01000004">
    <property type="protein sequence ID" value="SDI47649.1"/>
    <property type="molecule type" value="Genomic_DNA"/>
</dbReference>